<dbReference type="Proteomes" id="UP000260136">
    <property type="component" value="Chromosome"/>
</dbReference>
<organism evidence="1 2">
    <name type="scientific">Mycoplasmoides gallisepticum</name>
    <name type="common">Mycoplasma gallisepticum</name>
    <dbReference type="NCBI Taxonomy" id="2096"/>
    <lineage>
        <taxon>Bacteria</taxon>
        <taxon>Bacillati</taxon>
        <taxon>Mycoplasmatota</taxon>
        <taxon>Mycoplasmoidales</taxon>
        <taxon>Mycoplasmoidaceae</taxon>
        <taxon>Mycoplasmoides</taxon>
    </lineage>
</organism>
<evidence type="ECO:0000313" key="1">
    <source>
        <dbReference type="EMBL" id="SYV93886.1"/>
    </source>
</evidence>
<gene>
    <name evidence="1" type="ORF">NCTC10115_00177</name>
</gene>
<accession>A0A3B0PR13</accession>
<protein>
    <submittedName>
        <fullName evidence="1">Uncharacterized protein</fullName>
    </submittedName>
</protein>
<reference evidence="2" key="1">
    <citation type="submission" date="2018-06" db="EMBL/GenBank/DDBJ databases">
        <authorList>
            <consortium name="Pathogen Informatics"/>
        </authorList>
    </citation>
    <scope>NUCLEOTIDE SEQUENCE [LARGE SCALE GENOMIC DNA]</scope>
    <source>
        <strain evidence="2">NCTC10115</strain>
    </source>
</reference>
<feature type="non-terminal residue" evidence="1">
    <location>
        <position position="90"/>
    </location>
</feature>
<evidence type="ECO:0000313" key="2">
    <source>
        <dbReference type="Proteomes" id="UP000260136"/>
    </source>
</evidence>
<dbReference type="AlphaFoldDB" id="A0A3B0PR13"/>
<sequence length="90" mass="10598">MNKKELKSFFDNLNNKLAIPNPLLTFLKKSTVRTIKKIGDNKKTLDLSFILNQPLTVDLYQTYLDYVANFNNKSKDPYFQFNFILDSSLW</sequence>
<name>A0A3B0PR13_MYCGL</name>
<proteinExistence type="predicted"/>
<dbReference type="EMBL" id="LS991952">
    <property type="protein sequence ID" value="SYV93886.1"/>
    <property type="molecule type" value="Genomic_DNA"/>
</dbReference>